<keyword evidence="2" id="KW-0808">Transferase</keyword>
<reference evidence="2 3" key="1">
    <citation type="submission" date="2019-07" db="EMBL/GenBank/DDBJ databases">
        <title>Draft genome assembly of a fouling barnacle, Amphibalanus amphitrite (Darwin, 1854): The first reference genome for Thecostraca.</title>
        <authorList>
            <person name="Kim W."/>
        </authorList>
    </citation>
    <scope>NUCLEOTIDE SEQUENCE [LARGE SCALE GENOMIC DNA]</scope>
    <source>
        <strain evidence="2">SNU_AA5</strain>
        <tissue evidence="2">Soma without cirri and trophi</tissue>
    </source>
</reference>
<accession>A0A6A4X0N8</accession>
<dbReference type="OrthoDB" id="2016523at2759"/>
<dbReference type="InterPro" id="IPR006759">
    <property type="entry name" value="Glyco_transf_54"/>
</dbReference>
<dbReference type="EMBL" id="VIIS01000383">
    <property type="protein sequence ID" value="KAF0309654.1"/>
    <property type="molecule type" value="Genomic_DNA"/>
</dbReference>
<keyword evidence="2" id="KW-0328">Glycosyltransferase</keyword>
<dbReference type="PANTHER" id="PTHR12062:SF0">
    <property type="entry name" value="ALPHA-1,3-MANNOSYL-GLYCOPROTEIN 4-BETA-N-ACETYLGLUCOSAMINYLTRANSFERASE B"/>
    <property type="match status" value="1"/>
</dbReference>
<dbReference type="GO" id="GO:0008375">
    <property type="term" value="F:acetylglucosaminyltransferase activity"/>
    <property type="evidence" value="ECO:0007669"/>
    <property type="project" value="TreeGrafter"/>
</dbReference>
<sequence length="263" mass="29636">MILEDDILSTSRYITAIREFIQMHRHHDWVGLKFTQYMIIGDLVRSSSLPRLVQLMTMFREEQPVDFIMSHFISMMVNAPGLPTRRVPSLFNHIGRRSTLANKTQKVVDYHTNQVTRRFEHDNPPAEVVTNMRVVTGHLAPYAYSVAPGLFIGQPKRGSVGTLDVALTRRRRLRRVAVVTGQKQQYRLKRGRLLAAADLVRVTGTSAECTDWSLLGEFDSSGVVDVKAVDKLVPGGVQCVRVEVDRTYGGIVAITEIALFEES</sequence>
<keyword evidence="3" id="KW-1185">Reference proteome</keyword>
<dbReference type="GO" id="GO:0006487">
    <property type="term" value="P:protein N-linked glycosylation"/>
    <property type="evidence" value="ECO:0007669"/>
    <property type="project" value="TreeGrafter"/>
</dbReference>
<gene>
    <name evidence="2" type="primary">MGAT4C</name>
    <name evidence="2" type="ORF">FJT64_019241</name>
</gene>
<dbReference type="Proteomes" id="UP000440578">
    <property type="component" value="Unassembled WGS sequence"/>
</dbReference>
<evidence type="ECO:0000313" key="3">
    <source>
        <dbReference type="Proteomes" id="UP000440578"/>
    </source>
</evidence>
<feature type="domain" description="MGAT4 conserved region" evidence="1">
    <location>
        <begin position="2"/>
        <end position="109"/>
    </location>
</feature>
<protein>
    <submittedName>
        <fullName evidence="2">Alpha-1,6-mannosyl-glycoprotein 4-beta-N-acetylglucosaminyltransferase</fullName>
    </submittedName>
</protein>
<dbReference type="Pfam" id="PF04666">
    <property type="entry name" value="MGAT4_cons"/>
    <property type="match status" value="1"/>
</dbReference>
<comment type="caution">
    <text evidence="2">The sequence shown here is derived from an EMBL/GenBank/DDBJ whole genome shotgun (WGS) entry which is preliminary data.</text>
</comment>
<evidence type="ECO:0000259" key="1">
    <source>
        <dbReference type="Pfam" id="PF04666"/>
    </source>
</evidence>
<dbReference type="PANTHER" id="PTHR12062">
    <property type="entry name" value="N-ACETYLGLUCOSAMINYLTRANSFERASE VI"/>
    <property type="match status" value="1"/>
</dbReference>
<name>A0A6A4X0N8_AMPAM</name>
<proteinExistence type="predicted"/>
<dbReference type="AlphaFoldDB" id="A0A6A4X0N8"/>
<dbReference type="InterPro" id="IPR057279">
    <property type="entry name" value="MGAT4"/>
</dbReference>
<organism evidence="2 3">
    <name type="scientific">Amphibalanus amphitrite</name>
    <name type="common">Striped barnacle</name>
    <name type="synonym">Balanus amphitrite</name>
    <dbReference type="NCBI Taxonomy" id="1232801"/>
    <lineage>
        <taxon>Eukaryota</taxon>
        <taxon>Metazoa</taxon>
        <taxon>Ecdysozoa</taxon>
        <taxon>Arthropoda</taxon>
        <taxon>Crustacea</taxon>
        <taxon>Multicrustacea</taxon>
        <taxon>Cirripedia</taxon>
        <taxon>Thoracica</taxon>
        <taxon>Thoracicalcarea</taxon>
        <taxon>Balanomorpha</taxon>
        <taxon>Balanoidea</taxon>
        <taxon>Balanidae</taxon>
        <taxon>Amphibalaninae</taxon>
        <taxon>Amphibalanus</taxon>
    </lineage>
</organism>
<evidence type="ECO:0000313" key="2">
    <source>
        <dbReference type="EMBL" id="KAF0309654.1"/>
    </source>
</evidence>